<dbReference type="GO" id="GO:0008832">
    <property type="term" value="F:dGTPase activity"/>
    <property type="evidence" value="ECO:0007669"/>
    <property type="project" value="TreeGrafter"/>
</dbReference>
<dbReference type="GO" id="GO:0006203">
    <property type="term" value="P:dGTP catabolic process"/>
    <property type="evidence" value="ECO:0007669"/>
    <property type="project" value="TreeGrafter"/>
</dbReference>
<dbReference type="OrthoDB" id="9991235at2759"/>
<sequence length="356" mass="40542">MCNVLGHGPFSHLWEYFMRSGGPRYQDVAHEKMSGRILRWIVQQNPDLAASISEAAIDLDLVCALIEGKPTQEQLKSLKEKSFIFELLSNSTNGMDVDKWDYILRDSFYLGWGPGCSTLELERFLWFYRLVFHPSDASTDCGGKEMSGGWHMSFRDSEIENVMRTFSQRLHLHRQVYTHKTSKAVAVSLDSVMQLRELTLLAATSDDPKHLSAYLRLDDYAIWAMATNSLSLPPALPYMGNQETAFARTTNLYRRIQTRHLYAFIGCIYCVSSNVEPEQLQQPSEEAFPGEVKHVPLAEITYLERPPSCEGIESKYTFSTMAFAMDSNQTIAIPRDVGLRCISFRLPDYDSLHFCG</sequence>
<dbReference type="PANTHER" id="PTHR11373">
    <property type="entry name" value="DEOXYNUCLEOSIDE TRIPHOSPHATE TRIPHOSPHOHYDROLASE"/>
    <property type="match status" value="1"/>
</dbReference>
<dbReference type="Gene3D" id="1.10.3210.10">
    <property type="entry name" value="Hypothetical protein af1432"/>
    <property type="match status" value="1"/>
</dbReference>
<reference evidence="1 2" key="1">
    <citation type="submission" date="2018-11" db="EMBL/GenBank/DDBJ databases">
        <authorList>
            <consortium name="Pathogen Informatics"/>
        </authorList>
    </citation>
    <scope>NUCLEOTIDE SEQUENCE [LARGE SCALE GENOMIC DNA]</scope>
</reference>
<protein>
    <submittedName>
        <fullName evidence="1">Uncharacterized protein</fullName>
    </submittedName>
</protein>
<dbReference type="GO" id="GO:0005634">
    <property type="term" value="C:nucleus"/>
    <property type="evidence" value="ECO:0007669"/>
    <property type="project" value="TreeGrafter"/>
</dbReference>
<proteinExistence type="predicted"/>
<dbReference type="EMBL" id="UYRU01046727">
    <property type="protein sequence ID" value="VDN09279.1"/>
    <property type="molecule type" value="Genomic_DNA"/>
</dbReference>
<keyword evidence="2" id="KW-1185">Reference proteome</keyword>
<name>A0A3P7NIP9_DIBLA</name>
<dbReference type="Proteomes" id="UP000281553">
    <property type="component" value="Unassembled WGS sequence"/>
</dbReference>
<dbReference type="AlphaFoldDB" id="A0A3P7NIP9"/>
<organism evidence="1 2">
    <name type="scientific">Dibothriocephalus latus</name>
    <name type="common">Fish tapeworm</name>
    <name type="synonym">Diphyllobothrium latum</name>
    <dbReference type="NCBI Taxonomy" id="60516"/>
    <lineage>
        <taxon>Eukaryota</taxon>
        <taxon>Metazoa</taxon>
        <taxon>Spiralia</taxon>
        <taxon>Lophotrochozoa</taxon>
        <taxon>Platyhelminthes</taxon>
        <taxon>Cestoda</taxon>
        <taxon>Eucestoda</taxon>
        <taxon>Diphyllobothriidea</taxon>
        <taxon>Diphyllobothriidae</taxon>
        <taxon>Dibothriocephalus</taxon>
    </lineage>
</organism>
<accession>A0A3P7NIP9</accession>
<evidence type="ECO:0000313" key="1">
    <source>
        <dbReference type="EMBL" id="VDN09279.1"/>
    </source>
</evidence>
<dbReference type="PANTHER" id="PTHR11373:SF4">
    <property type="entry name" value="DEOXYNUCLEOSIDE TRIPHOSPHATE TRIPHOSPHOHYDROLASE SAMHD1"/>
    <property type="match status" value="1"/>
</dbReference>
<evidence type="ECO:0000313" key="2">
    <source>
        <dbReference type="Proteomes" id="UP000281553"/>
    </source>
</evidence>
<dbReference type="SUPFAM" id="SSF109604">
    <property type="entry name" value="HD-domain/PDEase-like"/>
    <property type="match status" value="1"/>
</dbReference>
<dbReference type="InterPro" id="IPR050135">
    <property type="entry name" value="dGTPase-like"/>
</dbReference>
<gene>
    <name evidence="1" type="ORF">DILT_LOCUS5110</name>
</gene>